<dbReference type="Proteomes" id="UP000655225">
    <property type="component" value="Unassembled WGS sequence"/>
</dbReference>
<feature type="region of interest" description="Disordered" evidence="1">
    <location>
        <begin position="163"/>
        <end position="273"/>
    </location>
</feature>
<reference evidence="2 3" key="1">
    <citation type="submission" date="2020-04" db="EMBL/GenBank/DDBJ databases">
        <title>Plant Genome Project.</title>
        <authorList>
            <person name="Zhang R.-G."/>
        </authorList>
    </citation>
    <scope>NUCLEOTIDE SEQUENCE [LARGE SCALE GENOMIC DNA]</scope>
    <source>
        <strain evidence="2">YNK0</strain>
        <tissue evidence="2">Leaf</tissue>
    </source>
</reference>
<gene>
    <name evidence="2" type="ORF">HHK36_017339</name>
</gene>
<dbReference type="AlphaFoldDB" id="A0A834Z2B5"/>
<evidence type="ECO:0000313" key="3">
    <source>
        <dbReference type="Proteomes" id="UP000655225"/>
    </source>
</evidence>
<proteinExistence type="predicted"/>
<dbReference type="EMBL" id="JABCRI010000011">
    <property type="protein sequence ID" value="KAF8398412.1"/>
    <property type="molecule type" value="Genomic_DNA"/>
</dbReference>
<name>A0A834Z2B5_TETSI</name>
<evidence type="ECO:0000313" key="2">
    <source>
        <dbReference type="EMBL" id="KAF8398412.1"/>
    </source>
</evidence>
<protein>
    <submittedName>
        <fullName evidence="2">Uncharacterized protein</fullName>
    </submittedName>
</protein>
<feature type="compositionally biased region" description="Polar residues" evidence="1">
    <location>
        <begin position="229"/>
        <end position="240"/>
    </location>
</feature>
<organism evidence="2 3">
    <name type="scientific">Tetracentron sinense</name>
    <name type="common">Spur-leaf</name>
    <dbReference type="NCBI Taxonomy" id="13715"/>
    <lineage>
        <taxon>Eukaryota</taxon>
        <taxon>Viridiplantae</taxon>
        <taxon>Streptophyta</taxon>
        <taxon>Embryophyta</taxon>
        <taxon>Tracheophyta</taxon>
        <taxon>Spermatophyta</taxon>
        <taxon>Magnoliopsida</taxon>
        <taxon>Trochodendrales</taxon>
        <taxon>Trochodendraceae</taxon>
        <taxon>Tetracentron</taxon>
    </lineage>
</organism>
<feature type="compositionally biased region" description="Basic and acidic residues" evidence="1">
    <location>
        <begin position="245"/>
        <end position="273"/>
    </location>
</feature>
<accession>A0A834Z2B5</accession>
<keyword evidence="3" id="KW-1185">Reference proteome</keyword>
<comment type="caution">
    <text evidence="2">The sequence shown here is derived from an EMBL/GenBank/DDBJ whole genome shotgun (WGS) entry which is preliminary data.</text>
</comment>
<feature type="compositionally biased region" description="Polar residues" evidence="1">
    <location>
        <begin position="195"/>
        <end position="215"/>
    </location>
</feature>
<sequence>MQNRNWQEQGSDTKLLRLGSTTTTIATDEEGAIMFTDACLACGSKKRKCLGPNFGPRKKMLLLESPSPKDIFPLPGKCLNFLPPLSFSDHTTTPPPFLRSISAPIQAPLTSSPAVPLRRCVSDPIASPGSGNAVSYPSPSQFPSFFRPESLTTPKSFKEIAAAASMPPPPPVGAFNRIHSLSDSSDPANAPPGTSPATSTLPPVQQQALTPTTPRNGDGTMMTEPKDGNPSSGSCETVTVVTFPETRDSRDAGNRKTTDQEGDLKEENQREGEAMATMRVGFKCSCGKSYEVSFSD</sequence>
<evidence type="ECO:0000256" key="1">
    <source>
        <dbReference type="SAM" id="MobiDB-lite"/>
    </source>
</evidence>